<dbReference type="Proteomes" id="UP000290540">
    <property type="component" value="Unassembled WGS sequence"/>
</dbReference>
<proteinExistence type="predicted"/>
<name>A0A4Q2UX81_FUSOX</name>
<dbReference type="EMBL" id="MQTW01001037">
    <property type="protein sequence ID" value="RYC78604.1"/>
    <property type="molecule type" value="Genomic_DNA"/>
</dbReference>
<protein>
    <recommendedName>
        <fullName evidence="3">Major facilitator superfamily (MFS) profile domain-containing protein</fullName>
    </recommendedName>
</protein>
<sequence>MARVTWAVQDEDGTENAGQTAQAYGLYNMAYSLVGPIMGGMVKDSSGVEHSILLAT</sequence>
<evidence type="ECO:0000313" key="1">
    <source>
        <dbReference type="EMBL" id="RYC78604.1"/>
    </source>
</evidence>
<reference evidence="1 2" key="1">
    <citation type="submission" date="2016-12" db="EMBL/GenBank/DDBJ databases">
        <title>Draft genome sequence of Fusarium oxysporum causing rot on Narcissus.</title>
        <authorList>
            <person name="Armitage A.D."/>
            <person name="Taylor A."/>
            <person name="Clarkson J.P."/>
            <person name="Harrison R.J."/>
            <person name="Jackson A.C."/>
        </authorList>
    </citation>
    <scope>NUCLEOTIDE SEQUENCE [LARGE SCALE GENOMIC DNA]</scope>
    <source>
        <strain evidence="1 2">N139</strain>
    </source>
</reference>
<gene>
    <name evidence="1" type="ORF">BFJ63_vAg18521</name>
</gene>
<evidence type="ECO:0008006" key="3">
    <source>
        <dbReference type="Google" id="ProtNLM"/>
    </source>
</evidence>
<dbReference type="AlphaFoldDB" id="A0A4Q2UX81"/>
<organism evidence="1 2">
    <name type="scientific">Fusarium oxysporum f. sp. narcissi</name>
    <dbReference type="NCBI Taxonomy" id="451672"/>
    <lineage>
        <taxon>Eukaryota</taxon>
        <taxon>Fungi</taxon>
        <taxon>Dikarya</taxon>
        <taxon>Ascomycota</taxon>
        <taxon>Pezizomycotina</taxon>
        <taxon>Sordariomycetes</taxon>
        <taxon>Hypocreomycetidae</taxon>
        <taxon>Hypocreales</taxon>
        <taxon>Nectriaceae</taxon>
        <taxon>Fusarium</taxon>
        <taxon>Fusarium oxysporum species complex</taxon>
    </lineage>
</organism>
<evidence type="ECO:0000313" key="2">
    <source>
        <dbReference type="Proteomes" id="UP000290540"/>
    </source>
</evidence>
<comment type="caution">
    <text evidence="1">The sequence shown here is derived from an EMBL/GenBank/DDBJ whole genome shotgun (WGS) entry which is preliminary data.</text>
</comment>
<accession>A0A4Q2UX81</accession>